<dbReference type="EMBL" id="CYZI01000003">
    <property type="protein sequence ID" value="CUN90560.1"/>
    <property type="molecule type" value="Genomic_DNA"/>
</dbReference>
<dbReference type="OMA" id="ASKHLAW"/>
<organism evidence="1 4">
    <name type="scientific">Phocaeicola vulgatus</name>
    <name type="common">Bacteroides vulgatus</name>
    <dbReference type="NCBI Taxonomy" id="821"/>
    <lineage>
        <taxon>Bacteria</taxon>
        <taxon>Pseudomonadati</taxon>
        <taxon>Bacteroidota</taxon>
        <taxon>Bacteroidia</taxon>
        <taxon>Bacteroidales</taxon>
        <taxon>Bacteroidaceae</taxon>
        <taxon>Phocaeicola</taxon>
    </lineage>
</organism>
<name>A0A174ASQ3_PHOVU</name>
<dbReference type="Pfam" id="PF06082">
    <property type="entry name" value="YjbH"/>
    <property type="match status" value="1"/>
</dbReference>
<evidence type="ECO:0000313" key="2">
    <source>
        <dbReference type="EMBL" id="MDU0250251.1"/>
    </source>
</evidence>
<evidence type="ECO:0000313" key="4">
    <source>
        <dbReference type="Proteomes" id="UP000095333"/>
    </source>
</evidence>
<accession>A0A174ASQ3</accession>
<dbReference type="InterPro" id="IPR010344">
    <property type="entry name" value="YbjH"/>
</dbReference>
<proteinExistence type="predicted"/>
<evidence type="ECO:0000313" key="3">
    <source>
        <dbReference type="EMBL" id="NVB75922.1"/>
    </source>
</evidence>
<dbReference type="DNASU" id="5304976"/>
<dbReference type="RefSeq" id="WP_005838982.1">
    <property type="nucleotide sequence ID" value="NZ_BAABZK010000001.1"/>
</dbReference>
<dbReference type="Proteomes" id="UP000524321">
    <property type="component" value="Unassembled WGS sequence"/>
</dbReference>
<reference evidence="3 5" key="2">
    <citation type="submission" date="2020-04" db="EMBL/GenBank/DDBJ databases">
        <authorList>
            <person name="Pieper L."/>
        </authorList>
    </citation>
    <scope>NUCLEOTIDE SEQUENCE [LARGE SCALE GENOMIC DNA]</scope>
    <source>
        <strain evidence="3 5">B33</strain>
    </source>
</reference>
<gene>
    <name evidence="1" type="ORF">ERS852457_01018</name>
    <name evidence="3" type="ORF">HUV05_20910</name>
    <name evidence="2" type="ORF">RVY68_16560</name>
</gene>
<reference evidence="1 4" key="1">
    <citation type="submission" date="2015-09" db="EMBL/GenBank/DDBJ databases">
        <authorList>
            <consortium name="Pathogen Informatics"/>
        </authorList>
    </citation>
    <scope>NUCLEOTIDE SEQUENCE [LARGE SCALE GENOMIC DNA]</scope>
    <source>
        <strain evidence="1 4">2789STDY5834842</strain>
    </source>
</reference>
<dbReference type="Proteomes" id="UP001181258">
    <property type="component" value="Unassembled WGS sequence"/>
</dbReference>
<reference evidence="3 5" key="3">
    <citation type="submission" date="2020-07" db="EMBL/GenBank/DDBJ databases">
        <title>Bacterial metabolism rescues the inhibition of intestinal drug absorption by food and drug additives.</title>
        <authorList>
            <person name="Zou L."/>
            <person name="Spanogiannopoulos P."/>
            <person name="Chien H.-C."/>
            <person name="Pieper L.M."/>
            <person name="Cai W."/>
            <person name="Khuri N."/>
            <person name="Pottel J."/>
            <person name="Vora B."/>
            <person name="Ni Z."/>
            <person name="Tsakalozou E."/>
            <person name="Zhang W."/>
            <person name="Shoichet B.K."/>
            <person name="Giacomini K.M."/>
            <person name="Turnbaugh P.J."/>
        </authorList>
    </citation>
    <scope>NUCLEOTIDE SEQUENCE [LARGE SCALE GENOMIC DNA]</scope>
    <source>
        <strain evidence="3 5">B33</strain>
    </source>
</reference>
<dbReference type="GeneID" id="5304976"/>
<dbReference type="Proteomes" id="UP000095333">
    <property type="component" value="Unassembled WGS sequence"/>
</dbReference>
<sequence>MRKILLILVGTLVYMSLYAQFTTGTTGLLNMPTAEMQRDKTFMFGGGFLEKHATPARWTYNTLNYYINITLFPWLEVAYDCTLHKAMKCDPVYGCGFWVPSTYGKFVNQDRNFSVRLRLLKEGQWWKYMPAIVIGSNDVTTRPGDDSSTNFSNPKGTGNGFWNRYFIVATKHLAFKNMGELGVHLAYVYNRRKDYPLNGPAIGANFRFSLSPISFINKAVNNLNLMAEYDSKSINCGFEYSFWKDYINAVVELNRYKYFSGGLVFKLHLK</sequence>
<evidence type="ECO:0000313" key="5">
    <source>
        <dbReference type="Proteomes" id="UP000524321"/>
    </source>
</evidence>
<reference evidence="2" key="4">
    <citation type="submission" date="2023-10" db="EMBL/GenBank/DDBJ databases">
        <title>Genome of potential pathogenic bacteria in Crohn's disease.</title>
        <authorList>
            <person name="Rodriguez-Palacios A."/>
        </authorList>
    </citation>
    <scope>NUCLEOTIDE SEQUENCE</scope>
    <source>
        <strain evidence="2">CavFT-hAR107</strain>
    </source>
</reference>
<dbReference type="AlphaFoldDB" id="A0A174ASQ3"/>
<protein>
    <submittedName>
        <fullName evidence="1">Bacterial putative lipoprotein (DUF940)</fullName>
    </submittedName>
    <submittedName>
        <fullName evidence="2">YjbH domain-containing protein</fullName>
    </submittedName>
</protein>
<keyword evidence="1" id="KW-0449">Lipoprotein</keyword>
<evidence type="ECO:0000313" key="1">
    <source>
        <dbReference type="EMBL" id="CUN90560.1"/>
    </source>
</evidence>
<dbReference type="EMBL" id="JAWDHD010000012">
    <property type="protein sequence ID" value="MDU0250251.1"/>
    <property type="molecule type" value="Genomic_DNA"/>
</dbReference>
<dbReference type="EMBL" id="JABWDJ010000162">
    <property type="protein sequence ID" value="NVB75922.1"/>
    <property type="molecule type" value="Genomic_DNA"/>
</dbReference>